<reference evidence="3 4" key="1">
    <citation type="journal article" date="2017" name="Nature">
        <title>The Apostasia genome and the evolution of orchids.</title>
        <authorList>
            <person name="Zhang G.Q."/>
            <person name="Liu K.W."/>
            <person name="Li Z."/>
            <person name="Lohaus R."/>
            <person name="Hsiao Y.Y."/>
            <person name="Niu S.C."/>
            <person name="Wang J.Y."/>
            <person name="Lin Y.C."/>
            <person name="Xu Q."/>
            <person name="Chen L.J."/>
            <person name="Yoshida K."/>
            <person name="Fujiwara S."/>
            <person name="Wang Z.W."/>
            <person name="Zhang Y.Q."/>
            <person name="Mitsuda N."/>
            <person name="Wang M."/>
            <person name="Liu G.H."/>
            <person name="Pecoraro L."/>
            <person name="Huang H.X."/>
            <person name="Xiao X.J."/>
            <person name="Lin M."/>
            <person name="Wu X.Y."/>
            <person name="Wu W.L."/>
            <person name="Chen Y.Y."/>
            <person name="Chang S.B."/>
            <person name="Sakamoto S."/>
            <person name="Ohme-Takagi M."/>
            <person name="Yagi M."/>
            <person name="Zeng S.J."/>
            <person name="Shen C.Y."/>
            <person name="Yeh C.M."/>
            <person name="Luo Y.B."/>
            <person name="Tsai W.C."/>
            <person name="Van de Peer Y."/>
            <person name="Liu Z.J."/>
        </authorList>
    </citation>
    <scope>NUCLEOTIDE SEQUENCE [LARGE SCALE GENOMIC DNA]</scope>
    <source>
        <strain evidence="4">cv. Shenzhen</strain>
        <tissue evidence="3">Stem</tissue>
    </source>
</reference>
<feature type="compositionally biased region" description="Basic and acidic residues" evidence="2">
    <location>
        <begin position="208"/>
        <end position="220"/>
    </location>
</feature>
<dbReference type="PANTHER" id="PTHR11206">
    <property type="entry name" value="MULTIDRUG RESISTANCE PROTEIN"/>
    <property type="match status" value="1"/>
</dbReference>
<sequence>MKQGSISLFQAHPFCHVGEEVPLSDPSGQSLEDDLLAGNGETHLMPEPKLLFRQLKEEPELRSRQNRDGEDEPPVVLPHVDGEVPLRHVHRRLLAGVSFPESRVPPQYLFSAAAGGSLASSMDELKKQRAIILPLIPMNSTWFAKTAITTAFLGRIGELELAAGTLALTFANVTGFSILNGLSWAMEPICGQAHVRRPKPPPPPPNSPHDHRPPPGDELPHLPALALR</sequence>
<dbReference type="Pfam" id="PF01554">
    <property type="entry name" value="MatE"/>
    <property type="match status" value="1"/>
</dbReference>
<evidence type="ECO:0000256" key="1">
    <source>
        <dbReference type="ARBA" id="ARBA00010199"/>
    </source>
</evidence>
<name>A0A2I0AC26_9ASPA</name>
<dbReference type="Proteomes" id="UP000236161">
    <property type="component" value="Unassembled WGS sequence"/>
</dbReference>
<dbReference type="GO" id="GO:0015297">
    <property type="term" value="F:antiporter activity"/>
    <property type="evidence" value="ECO:0007669"/>
    <property type="project" value="InterPro"/>
</dbReference>
<dbReference type="GO" id="GO:0016020">
    <property type="term" value="C:membrane"/>
    <property type="evidence" value="ECO:0007669"/>
    <property type="project" value="InterPro"/>
</dbReference>
<feature type="region of interest" description="Disordered" evidence="2">
    <location>
        <begin position="193"/>
        <end position="228"/>
    </location>
</feature>
<accession>A0A2I0AC26</accession>
<gene>
    <name evidence="3" type="primary">DTXL3</name>
    <name evidence="3" type="ORF">AXF42_Ash018998</name>
</gene>
<evidence type="ECO:0000313" key="3">
    <source>
        <dbReference type="EMBL" id="PKA53090.1"/>
    </source>
</evidence>
<protein>
    <submittedName>
        <fullName evidence="3">MATE efflux family protein 7</fullName>
    </submittedName>
</protein>
<comment type="similarity">
    <text evidence="1">Belongs to the multi antimicrobial extrusion (MATE) (TC 2.A.66.1) family.</text>
</comment>
<evidence type="ECO:0000256" key="2">
    <source>
        <dbReference type="SAM" id="MobiDB-lite"/>
    </source>
</evidence>
<evidence type="ECO:0000313" key="4">
    <source>
        <dbReference type="Proteomes" id="UP000236161"/>
    </source>
</evidence>
<organism evidence="3 4">
    <name type="scientific">Apostasia shenzhenica</name>
    <dbReference type="NCBI Taxonomy" id="1088818"/>
    <lineage>
        <taxon>Eukaryota</taxon>
        <taxon>Viridiplantae</taxon>
        <taxon>Streptophyta</taxon>
        <taxon>Embryophyta</taxon>
        <taxon>Tracheophyta</taxon>
        <taxon>Spermatophyta</taxon>
        <taxon>Magnoliopsida</taxon>
        <taxon>Liliopsida</taxon>
        <taxon>Asparagales</taxon>
        <taxon>Orchidaceae</taxon>
        <taxon>Apostasioideae</taxon>
        <taxon>Apostasia</taxon>
    </lineage>
</organism>
<dbReference type="GO" id="GO:0042910">
    <property type="term" value="F:xenobiotic transmembrane transporter activity"/>
    <property type="evidence" value="ECO:0007669"/>
    <property type="project" value="InterPro"/>
</dbReference>
<dbReference type="EMBL" id="KZ452000">
    <property type="protein sequence ID" value="PKA53090.1"/>
    <property type="molecule type" value="Genomic_DNA"/>
</dbReference>
<feature type="region of interest" description="Disordered" evidence="2">
    <location>
        <begin position="20"/>
        <end position="42"/>
    </location>
</feature>
<dbReference type="InterPro" id="IPR002528">
    <property type="entry name" value="MATE_fam"/>
</dbReference>
<dbReference type="AlphaFoldDB" id="A0A2I0AC26"/>
<dbReference type="OrthoDB" id="1742035at2759"/>
<proteinExistence type="inferred from homology"/>
<keyword evidence="4" id="KW-1185">Reference proteome</keyword>